<dbReference type="STRING" id="471855.Shel_04370"/>
<dbReference type="KEGG" id="shi:Shel_04370"/>
<dbReference type="Proteomes" id="UP000002026">
    <property type="component" value="Chromosome"/>
</dbReference>
<dbReference type="SUPFAM" id="SSF52821">
    <property type="entry name" value="Rhodanese/Cell cycle control phosphatase"/>
    <property type="match status" value="1"/>
</dbReference>
<feature type="domain" description="Rhodanese" evidence="2">
    <location>
        <begin position="72"/>
        <end position="158"/>
    </location>
</feature>
<dbReference type="Pfam" id="PF00581">
    <property type="entry name" value="Rhodanese"/>
    <property type="match status" value="1"/>
</dbReference>
<reference evidence="3 4" key="1">
    <citation type="journal article" date="2009" name="Stand. Genomic Sci.">
        <title>Complete genome sequence of Slackia heliotrinireducens type strain (RHS 1).</title>
        <authorList>
            <person name="Pukall R."/>
            <person name="Lapidus A."/>
            <person name="Nolan M."/>
            <person name="Copeland A."/>
            <person name="Glavina Del Rio T."/>
            <person name="Lucas S."/>
            <person name="Chen F."/>
            <person name="Tice H."/>
            <person name="Cheng J.F."/>
            <person name="Chertkov O."/>
            <person name="Bruce D."/>
            <person name="Goodwin L."/>
            <person name="Kuske C."/>
            <person name="Brettin T."/>
            <person name="Detter J.C."/>
            <person name="Han C."/>
            <person name="Pitluck S."/>
            <person name="Pati A."/>
            <person name="Mavrommatis K."/>
            <person name="Ivanova N."/>
            <person name="Ovchinnikova G."/>
            <person name="Chen A."/>
            <person name="Palaniappan K."/>
            <person name="Schneider S."/>
            <person name="Rohde M."/>
            <person name="Chain P."/>
            <person name="D'haeseleer P."/>
            <person name="Goker M."/>
            <person name="Bristow J."/>
            <person name="Eisen J.A."/>
            <person name="Markowitz V."/>
            <person name="Kyrpides N.C."/>
            <person name="Klenk H.P."/>
            <person name="Hugenholtz P."/>
        </authorList>
    </citation>
    <scope>NUCLEOTIDE SEQUENCE [LARGE SCALE GENOMIC DNA]</scope>
    <source>
        <strain evidence="4">ATCC 29202 / DSM 20476 / NCTC 11029 / RHS 1</strain>
    </source>
</reference>
<sequence length="163" mass="17579">MLKDKGLKKQFMLAVTCVAMVASMGALLVSCGGGNTEAAMEEAANESAATEPAEDTTYQHLSGEEVVALMESDDNAVLVDVREPLAYQYEHIVGAINVPQSKMAEQAESAFPDKDQTIILYCDYGGVSKIAAEDLVDMGYTNVIEFDGLEDWPGETEKDESIK</sequence>
<dbReference type="PROSITE" id="PS51257">
    <property type="entry name" value="PROKAR_LIPOPROTEIN"/>
    <property type="match status" value="1"/>
</dbReference>
<dbReference type="eggNOG" id="COG0607">
    <property type="taxonomic scope" value="Bacteria"/>
</dbReference>
<dbReference type="AlphaFoldDB" id="C7N2X7"/>
<feature type="chain" id="PRO_5038412192" evidence="1">
    <location>
        <begin position="29"/>
        <end position="163"/>
    </location>
</feature>
<keyword evidence="3" id="KW-0808">Transferase</keyword>
<dbReference type="PROSITE" id="PS50206">
    <property type="entry name" value="RHODANESE_3"/>
    <property type="match status" value="1"/>
</dbReference>
<dbReference type="PANTHER" id="PTHR44086">
    <property type="entry name" value="THIOSULFATE SULFURTRANSFERASE RDL2, MITOCHONDRIAL-RELATED"/>
    <property type="match status" value="1"/>
</dbReference>
<keyword evidence="4" id="KW-1185">Reference proteome</keyword>
<evidence type="ECO:0000313" key="3">
    <source>
        <dbReference type="EMBL" id="ACV21498.1"/>
    </source>
</evidence>
<evidence type="ECO:0000256" key="1">
    <source>
        <dbReference type="SAM" id="SignalP"/>
    </source>
</evidence>
<dbReference type="PANTHER" id="PTHR44086:SF10">
    <property type="entry name" value="THIOSULFATE SULFURTRANSFERASE_RHODANESE-LIKE DOMAIN-CONTAINING PROTEIN 3"/>
    <property type="match status" value="1"/>
</dbReference>
<dbReference type="EMBL" id="CP001684">
    <property type="protein sequence ID" value="ACV21498.1"/>
    <property type="molecule type" value="Genomic_DNA"/>
</dbReference>
<evidence type="ECO:0000313" key="4">
    <source>
        <dbReference type="Proteomes" id="UP000002026"/>
    </source>
</evidence>
<accession>C7N2X7</accession>
<dbReference type="InterPro" id="IPR036873">
    <property type="entry name" value="Rhodanese-like_dom_sf"/>
</dbReference>
<proteinExistence type="predicted"/>
<evidence type="ECO:0000259" key="2">
    <source>
        <dbReference type="PROSITE" id="PS50206"/>
    </source>
</evidence>
<feature type="signal peptide" evidence="1">
    <location>
        <begin position="1"/>
        <end position="28"/>
    </location>
</feature>
<dbReference type="Gene3D" id="3.40.250.10">
    <property type="entry name" value="Rhodanese-like domain"/>
    <property type="match status" value="1"/>
</dbReference>
<protein>
    <submittedName>
        <fullName evidence="3">Rhodanese-related sulfurtransferase</fullName>
    </submittedName>
</protein>
<dbReference type="HOGENOM" id="CLU_089574_1_0_11"/>
<gene>
    <name evidence="3" type="ordered locus">Shel_04370</name>
</gene>
<dbReference type="SMART" id="SM00450">
    <property type="entry name" value="RHOD"/>
    <property type="match status" value="1"/>
</dbReference>
<keyword evidence="1" id="KW-0732">Signal</keyword>
<dbReference type="InterPro" id="IPR001763">
    <property type="entry name" value="Rhodanese-like_dom"/>
</dbReference>
<name>C7N2X7_SLAHD</name>
<organism evidence="3 4">
    <name type="scientific">Slackia heliotrinireducens (strain ATCC 29202 / DSM 20476 / NCTC 11029 / RHS 1)</name>
    <name type="common">Peptococcus heliotrinreducens</name>
    <dbReference type="NCBI Taxonomy" id="471855"/>
    <lineage>
        <taxon>Bacteria</taxon>
        <taxon>Bacillati</taxon>
        <taxon>Actinomycetota</taxon>
        <taxon>Coriobacteriia</taxon>
        <taxon>Eggerthellales</taxon>
        <taxon>Eggerthellaceae</taxon>
        <taxon>Slackia</taxon>
    </lineage>
</organism>
<dbReference type="CDD" id="cd00158">
    <property type="entry name" value="RHOD"/>
    <property type="match status" value="1"/>
</dbReference>
<dbReference type="GO" id="GO:0004792">
    <property type="term" value="F:thiosulfate-cyanide sulfurtransferase activity"/>
    <property type="evidence" value="ECO:0007669"/>
    <property type="project" value="TreeGrafter"/>
</dbReference>